<feature type="repeat" description="Filamin" evidence="22">
    <location>
        <begin position="350"/>
        <end position="451"/>
    </location>
</feature>
<dbReference type="PANTHER" id="PTHR24104">
    <property type="entry name" value="E3 UBIQUITIN-PROTEIN LIGASE NHLRC1-RELATED"/>
    <property type="match status" value="1"/>
</dbReference>
<dbReference type="FunFam" id="2.120.10.30:FF:000025">
    <property type="entry name" value="E3 ubiquitin-protein ligase TRIM71"/>
    <property type="match status" value="1"/>
</dbReference>
<dbReference type="CDD" id="cd19757">
    <property type="entry name" value="Bbox1"/>
    <property type="match status" value="1"/>
</dbReference>
<evidence type="ECO:0000256" key="8">
    <source>
        <dbReference type="ARBA" id="ARBA00022679"/>
    </source>
</evidence>
<evidence type="ECO:0000256" key="14">
    <source>
        <dbReference type="ARBA" id="ARBA00022884"/>
    </source>
</evidence>
<organism evidence="25 26">
    <name type="scientific">Gryllus longicercus</name>
    <dbReference type="NCBI Taxonomy" id="2509291"/>
    <lineage>
        <taxon>Eukaryota</taxon>
        <taxon>Metazoa</taxon>
        <taxon>Ecdysozoa</taxon>
        <taxon>Arthropoda</taxon>
        <taxon>Hexapoda</taxon>
        <taxon>Insecta</taxon>
        <taxon>Pterygota</taxon>
        <taxon>Neoptera</taxon>
        <taxon>Polyneoptera</taxon>
        <taxon>Orthoptera</taxon>
        <taxon>Ensifera</taxon>
        <taxon>Gryllidea</taxon>
        <taxon>Grylloidea</taxon>
        <taxon>Gryllidae</taxon>
        <taxon>Gryllinae</taxon>
        <taxon>Gryllus</taxon>
    </lineage>
</organism>
<evidence type="ECO:0000256" key="13">
    <source>
        <dbReference type="ARBA" id="ARBA00022833"/>
    </source>
</evidence>
<dbReference type="GO" id="GO:0000932">
    <property type="term" value="C:P-body"/>
    <property type="evidence" value="ECO:0007669"/>
    <property type="project" value="UniProtKB-SubCell"/>
</dbReference>
<keyword evidence="10" id="KW-0677">Repeat</keyword>
<dbReference type="GO" id="GO:0000209">
    <property type="term" value="P:protein polyubiquitination"/>
    <property type="evidence" value="ECO:0007669"/>
    <property type="project" value="TreeGrafter"/>
</dbReference>
<dbReference type="GO" id="GO:0008270">
    <property type="term" value="F:zinc ion binding"/>
    <property type="evidence" value="ECO:0007669"/>
    <property type="project" value="UniProtKB-KW"/>
</dbReference>
<protein>
    <recommendedName>
        <fullName evidence="17">E3 ubiquitin-protein ligase TRIM71</fullName>
        <ecNumber evidence="5">2.3.2.27</ecNumber>
    </recommendedName>
    <alternativeName>
        <fullName evidence="20">Protein lin-41 homolog</fullName>
    </alternativeName>
    <alternativeName>
        <fullName evidence="18">RING-type E3 ubiquitin transferase TRIM71</fullName>
    </alternativeName>
    <alternativeName>
        <fullName evidence="19">Tripartite motif-containing protein 71</fullName>
    </alternativeName>
</protein>
<dbReference type="InterPro" id="IPR001298">
    <property type="entry name" value="Filamin/ABP280_rpt"/>
</dbReference>
<dbReference type="GO" id="GO:0017148">
    <property type="term" value="P:negative regulation of translation"/>
    <property type="evidence" value="ECO:0007669"/>
    <property type="project" value="UniProtKB-ARBA"/>
</dbReference>
<comment type="subcellular location">
    <subcellularLocation>
        <location evidence="2">Cytoplasm</location>
        <location evidence="2">P-body</location>
    </subcellularLocation>
</comment>
<evidence type="ECO:0000256" key="22">
    <source>
        <dbReference type="PROSITE-ProRule" id="PRU00087"/>
    </source>
</evidence>
<accession>A0AAN9VVT9</accession>
<dbReference type="Gene3D" id="2.60.40.10">
    <property type="entry name" value="Immunoglobulins"/>
    <property type="match status" value="1"/>
</dbReference>
<dbReference type="InterPro" id="IPR014756">
    <property type="entry name" value="Ig_E-set"/>
</dbReference>
<evidence type="ECO:0000256" key="20">
    <source>
        <dbReference type="ARBA" id="ARBA00043228"/>
    </source>
</evidence>
<dbReference type="SUPFAM" id="SSF57845">
    <property type="entry name" value="B-box zinc-binding domain"/>
    <property type="match status" value="1"/>
</dbReference>
<dbReference type="AlphaFoldDB" id="A0AAN9VVT9"/>
<keyword evidence="26" id="KW-1185">Reference proteome</keyword>
<dbReference type="Gene3D" id="2.120.10.30">
    <property type="entry name" value="TolB, C-terminal domain"/>
    <property type="match status" value="3"/>
</dbReference>
<keyword evidence="14" id="KW-0694">RNA-binding</keyword>
<dbReference type="CDD" id="cd14954">
    <property type="entry name" value="NHL_TRIM71_like"/>
    <property type="match status" value="1"/>
</dbReference>
<dbReference type="PROSITE" id="PS51125">
    <property type="entry name" value="NHL"/>
    <property type="match status" value="6"/>
</dbReference>
<comment type="pathway">
    <text evidence="3">Protein modification; protein ubiquitination.</text>
</comment>
<dbReference type="InterPro" id="IPR017868">
    <property type="entry name" value="Filamin/ABP280_repeat-like"/>
</dbReference>
<dbReference type="InterPro" id="IPR050952">
    <property type="entry name" value="TRIM-NHL_E3_ligases"/>
</dbReference>
<keyword evidence="11 21" id="KW-0863">Zinc-finger</keyword>
<dbReference type="InterPro" id="IPR011042">
    <property type="entry name" value="6-blade_b-propeller_TolB-like"/>
</dbReference>
<evidence type="ECO:0000256" key="17">
    <source>
        <dbReference type="ARBA" id="ARBA00040205"/>
    </source>
</evidence>
<evidence type="ECO:0000256" key="16">
    <source>
        <dbReference type="ARBA" id="ARBA00023158"/>
    </source>
</evidence>
<dbReference type="PROSITE" id="PS50119">
    <property type="entry name" value="ZF_BBOX"/>
    <property type="match status" value="1"/>
</dbReference>
<evidence type="ECO:0000256" key="5">
    <source>
        <dbReference type="ARBA" id="ARBA00012483"/>
    </source>
</evidence>
<evidence type="ECO:0000256" key="3">
    <source>
        <dbReference type="ARBA" id="ARBA00004906"/>
    </source>
</evidence>
<keyword evidence="9" id="KW-0479">Metal-binding</keyword>
<dbReference type="SUPFAM" id="SSF81296">
    <property type="entry name" value="E set domains"/>
    <property type="match status" value="1"/>
</dbReference>
<evidence type="ECO:0000256" key="18">
    <source>
        <dbReference type="ARBA" id="ARBA00041679"/>
    </source>
</evidence>
<dbReference type="SMART" id="SM00557">
    <property type="entry name" value="IG_FLMN"/>
    <property type="match status" value="1"/>
</dbReference>
<keyword evidence="7" id="KW-0963">Cytoplasm</keyword>
<dbReference type="GO" id="GO:0035198">
    <property type="term" value="F:miRNA binding"/>
    <property type="evidence" value="ECO:0007669"/>
    <property type="project" value="UniProtKB-ARBA"/>
</dbReference>
<dbReference type="EC" id="2.3.2.27" evidence="5"/>
<dbReference type="EMBL" id="JAZDUA010000186">
    <property type="protein sequence ID" value="KAK7865104.1"/>
    <property type="molecule type" value="Genomic_DNA"/>
</dbReference>
<keyword evidence="12" id="KW-0833">Ubl conjugation pathway</keyword>
<evidence type="ECO:0000256" key="21">
    <source>
        <dbReference type="PROSITE-ProRule" id="PRU00024"/>
    </source>
</evidence>
<evidence type="ECO:0000256" key="12">
    <source>
        <dbReference type="ARBA" id="ARBA00022786"/>
    </source>
</evidence>
<feature type="repeat" description="NHL" evidence="23">
    <location>
        <begin position="561"/>
        <end position="601"/>
    </location>
</feature>
<evidence type="ECO:0000259" key="24">
    <source>
        <dbReference type="PROSITE" id="PS50119"/>
    </source>
</evidence>
<feature type="repeat" description="NHL" evidence="23">
    <location>
        <begin position="654"/>
        <end position="697"/>
    </location>
</feature>
<evidence type="ECO:0000256" key="23">
    <source>
        <dbReference type="PROSITE-ProRule" id="PRU00504"/>
    </source>
</evidence>
<evidence type="ECO:0000256" key="15">
    <source>
        <dbReference type="ARBA" id="ARBA00023054"/>
    </source>
</evidence>
<keyword evidence="13" id="KW-0862">Zinc</keyword>
<dbReference type="FunFam" id="2.120.10.30:FF:000013">
    <property type="entry name" value="E3 ubiquitin-protein ligase TRIM71"/>
    <property type="match status" value="1"/>
</dbReference>
<comment type="caution">
    <text evidence="25">The sequence shown here is derived from an EMBL/GenBank/DDBJ whole genome shotgun (WGS) entry which is preliminary data.</text>
</comment>
<evidence type="ECO:0000256" key="11">
    <source>
        <dbReference type="ARBA" id="ARBA00022771"/>
    </source>
</evidence>
<keyword evidence="8" id="KW-0808">Transferase</keyword>
<dbReference type="InterPro" id="IPR003649">
    <property type="entry name" value="Bbox_C"/>
</dbReference>
<evidence type="ECO:0000313" key="25">
    <source>
        <dbReference type="EMBL" id="KAK7865104.1"/>
    </source>
</evidence>
<dbReference type="InterPro" id="IPR001258">
    <property type="entry name" value="NHL_repeat"/>
</dbReference>
<gene>
    <name evidence="25" type="ORF">R5R35_014637</name>
</gene>
<name>A0AAN9VVT9_9ORTH</name>
<evidence type="ECO:0000256" key="19">
    <source>
        <dbReference type="ARBA" id="ARBA00042007"/>
    </source>
</evidence>
<keyword evidence="15" id="KW-0175">Coiled coil</keyword>
<feature type="repeat" description="NHL" evidence="23">
    <location>
        <begin position="464"/>
        <end position="507"/>
    </location>
</feature>
<evidence type="ECO:0000256" key="1">
    <source>
        <dbReference type="ARBA" id="ARBA00000900"/>
    </source>
</evidence>
<dbReference type="PANTHER" id="PTHR24104:SF48">
    <property type="entry name" value="PROTEIN WECH"/>
    <property type="match status" value="1"/>
</dbReference>
<sequence length="741" mass="82291">MTAGPAHAYFRERDREEIRNFIQEVAPYEPDMTSCVGNGSIINNGRIEKFLTNMLQSTSLGGPLEGPHKVPPKNCTTCGFKGGAWKCQDCLEILCKRCVFVHSSSFTTKDHFVLSIPDEPPNIVLPIPNFPSTSSTPNSLNLSPMSPLLCDLHHSEMSMYCDTCCQPVCKECAQRTHRLHQMKYLQGALDETSKRSNGLLKEAKNGLLTMEKGMKNVTEMSKKVEQKFLEVQKDLTGTVRRYIMAIEERERYLMGQLERIRQLKGKALMGQLERLQKLAIRLRSCIDLLTKEVDKGSAICLPQILDKVAAELHQIRSLNMSILPYEDDMFSFVPPDQVVYRAILSFGSVKSSGSAVETEVRGRIPRTAPVGKMSAFVVSVHNHLKEPHCYGQGGLTAVMVQPDGAVTSPEIIDQGDALYKISFCPQIEGEHALHVRFRGKSIPHSPFKIKVRTCRNYTNLGKPLLCFGSEGEGDGMLCRPWGVCCNKEGQLIVADRSNNRIQVFDSNGKFVFKFGSQGSSPGQFDRPAGVAADKDSNIIVADKDNHRIQIFTKCGKLLHMFGEKGPKPGQFNYPWDVAVNGDGDIIVSDTRNHRIQMFRADGSFVSKYGFEGSSNMWKHFDSPRGVAFTPEGQIIVTDFNNHRLVIIESNFSNARFLGSEGAGPKQFLRPQGVVVDDDGYIIVADSRNHRIQIFDIDGSVVSHFGTSGKNIGELDRPSGICVTADGKIVVVDFGNNRIQVF</sequence>
<dbReference type="SMART" id="SM00336">
    <property type="entry name" value="BBOX"/>
    <property type="match status" value="2"/>
</dbReference>
<dbReference type="Pfam" id="PF00630">
    <property type="entry name" value="Filamin"/>
    <property type="match status" value="1"/>
</dbReference>
<keyword evidence="6" id="KW-0217">Developmental protein</keyword>
<feature type="domain" description="B box-type" evidence="24">
    <location>
        <begin position="145"/>
        <end position="185"/>
    </location>
</feature>
<dbReference type="GO" id="GO:0043161">
    <property type="term" value="P:proteasome-mediated ubiquitin-dependent protein catabolic process"/>
    <property type="evidence" value="ECO:0007669"/>
    <property type="project" value="TreeGrafter"/>
</dbReference>
<dbReference type="PROSITE" id="PS50194">
    <property type="entry name" value="FILAMIN_REPEAT"/>
    <property type="match status" value="1"/>
</dbReference>
<evidence type="ECO:0000256" key="6">
    <source>
        <dbReference type="ARBA" id="ARBA00022473"/>
    </source>
</evidence>
<feature type="repeat" description="NHL" evidence="23">
    <location>
        <begin position="511"/>
        <end position="554"/>
    </location>
</feature>
<dbReference type="SUPFAM" id="SSF101898">
    <property type="entry name" value="NHL repeat"/>
    <property type="match status" value="1"/>
</dbReference>
<dbReference type="Gene3D" id="3.30.160.60">
    <property type="entry name" value="Classic Zinc Finger"/>
    <property type="match status" value="1"/>
</dbReference>
<proteinExistence type="inferred from homology"/>
<comment type="catalytic activity">
    <reaction evidence="1">
        <text>S-ubiquitinyl-[E2 ubiquitin-conjugating enzyme]-L-cysteine + [acceptor protein]-L-lysine = [E2 ubiquitin-conjugating enzyme]-L-cysteine + N(6)-ubiquitinyl-[acceptor protein]-L-lysine.</text>
        <dbReference type="EC" id="2.3.2.27"/>
    </reaction>
</comment>
<dbReference type="Pfam" id="PF00643">
    <property type="entry name" value="zf-B_box"/>
    <property type="match status" value="1"/>
</dbReference>
<reference evidence="25 26" key="1">
    <citation type="submission" date="2024-03" db="EMBL/GenBank/DDBJ databases">
        <title>The genome assembly and annotation of the cricket Gryllus longicercus Weissman &amp; Gray.</title>
        <authorList>
            <person name="Szrajer S."/>
            <person name="Gray D."/>
            <person name="Ylla G."/>
        </authorList>
    </citation>
    <scope>NUCLEOTIDE SEQUENCE [LARGE SCALE GENOMIC DNA]</scope>
    <source>
        <strain evidence="25">DAG 2021-001</strain>
        <tissue evidence="25">Whole body minus gut</tissue>
    </source>
</reference>
<comment type="similarity">
    <text evidence="4">Belongs to the TRIM/RBCC family.</text>
</comment>
<evidence type="ECO:0000256" key="4">
    <source>
        <dbReference type="ARBA" id="ARBA00008518"/>
    </source>
</evidence>
<evidence type="ECO:0000256" key="10">
    <source>
        <dbReference type="ARBA" id="ARBA00022737"/>
    </source>
</evidence>
<dbReference type="GO" id="GO:0031047">
    <property type="term" value="P:regulatory ncRNA-mediated gene silencing"/>
    <property type="evidence" value="ECO:0007669"/>
    <property type="project" value="UniProtKB-KW"/>
</dbReference>
<dbReference type="InterPro" id="IPR000315">
    <property type="entry name" value="Znf_B-box"/>
</dbReference>
<dbReference type="Pfam" id="PF01436">
    <property type="entry name" value="NHL"/>
    <property type="match status" value="6"/>
</dbReference>
<evidence type="ECO:0000313" key="26">
    <source>
        <dbReference type="Proteomes" id="UP001378592"/>
    </source>
</evidence>
<feature type="repeat" description="NHL" evidence="23">
    <location>
        <begin position="704"/>
        <end position="741"/>
    </location>
</feature>
<dbReference type="InterPro" id="IPR013783">
    <property type="entry name" value="Ig-like_fold"/>
</dbReference>
<feature type="repeat" description="NHL" evidence="23">
    <location>
        <begin position="617"/>
        <end position="650"/>
    </location>
</feature>
<evidence type="ECO:0000256" key="7">
    <source>
        <dbReference type="ARBA" id="ARBA00022490"/>
    </source>
</evidence>
<dbReference type="SMART" id="SM00502">
    <property type="entry name" value="BBC"/>
    <property type="match status" value="1"/>
</dbReference>
<dbReference type="Proteomes" id="UP001378592">
    <property type="component" value="Unassembled WGS sequence"/>
</dbReference>
<evidence type="ECO:0000256" key="9">
    <source>
        <dbReference type="ARBA" id="ARBA00022723"/>
    </source>
</evidence>
<keyword evidence="16" id="KW-0943">RNA-mediated gene silencing</keyword>
<evidence type="ECO:0000256" key="2">
    <source>
        <dbReference type="ARBA" id="ARBA00004201"/>
    </source>
</evidence>
<dbReference type="GO" id="GO:0061630">
    <property type="term" value="F:ubiquitin protein ligase activity"/>
    <property type="evidence" value="ECO:0007669"/>
    <property type="project" value="UniProtKB-EC"/>
</dbReference>
<dbReference type="FunFam" id="2.120.10.30:FF:000080">
    <property type="entry name" value="E3 ubiquitin-protein ligase TRIM71"/>
    <property type="match status" value="1"/>
</dbReference>